<evidence type="ECO:0000256" key="2">
    <source>
        <dbReference type="SAM" id="SignalP"/>
    </source>
</evidence>
<dbReference type="AlphaFoldDB" id="A0A5S3PIY4"/>
<proteinExistence type="predicted"/>
<evidence type="ECO:0000313" key="3">
    <source>
        <dbReference type="EMBL" id="TMM53309.1"/>
    </source>
</evidence>
<sequence length="486" mass="56322">MNKSRQTSFKMLTMLLCFIAMGAYGQKQTKTFKETFNVSEDAVLEINTSHADIEFETWSKNEVEIEAIIEIEDATNEEAEKYFENSGLEILGNSKKVSITSGSQNMGLWQNSISDLQNFHIEMPKFPELHNYSFDFDFDELSNIPVPPMAEFDHEAFKKDGDKYIRQWKKDFDKSYDEEHVKKLEEWAKRMEEKQEKLTKKREEMMEKRAEMERKRGEKLNERMEKMAQARAKRMEAQNERRERFLELRTRKKSANDSTSIFYFNSHGEGRPNIFYGSHDGLHKNYKVKKTIKVKMPKGMKIKMNVRHGEVKLAGNTMNLNAILSHSSLWAAKIDGVGTKIDASYTPINVKTWYYGQLQTKYSEDVALEEVFDLKLNSTSSNVMIERLVNGAFIKNDFGPLEIKSISNDFKDIDITLQNAEFNCATPDVPFTIYVNGTSSKFSSPENITLNRTQNFNNTIHRGYFKNKNSSSSININSKFSEVIIE</sequence>
<reference evidence="3 4" key="1">
    <citation type="submission" date="2019-05" db="EMBL/GenBank/DDBJ databases">
        <authorList>
            <person name="Zhang J.-Y."/>
            <person name="Feg X."/>
            <person name="Du Z.-J."/>
        </authorList>
    </citation>
    <scope>NUCLEOTIDE SEQUENCE [LARGE SCALE GENOMIC DNA]</scope>
    <source>
        <strain evidence="3 4">RZ26</strain>
    </source>
</reference>
<feature type="signal peptide" evidence="2">
    <location>
        <begin position="1"/>
        <end position="22"/>
    </location>
</feature>
<gene>
    <name evidence="3" type="ORF">FEE95_19795</name>
</gene>
<evidence type="ECO:0008006" key="5">
    <source>
        <dbReference type="Google" id="ProtNLM"/>
    </source>
</evidence>
<keyword evidence="2" id="KW-0732">Signal</keyword>
<evidence type="ECO:0000313" key="4">
    <source>
        <dbReference type="Proteomes" id="UP000310314"/>
    </source>
</evidence>
<dbReference type="RefSeq" id="WP_138659769.1">
    <property type="nucleotide sequence ID" value="NZ_VATY01000005.1"/>
</dbReference>
<keyword evidence="1" id="KW-0175">Coiled coil</keyword>
<dbReference type="EMBL" id="VATY01000005">
    <property type="protein sequence ID" value="TMM53309.1"/>
    <property type="molecule type" value="Genomic_DNA"/>
</dbReference>
<feature type="coiled-coil region" evidence="1">
    <location>
        <begin position="177"/>
        <end position="240"/>
    </location>
</feature>
<name>A0A5S3PIY4_9FLAO</name>
<accession>A0A5S3PIY4</accession>
<dbReference type="Proteomes" id="UP000310314">
    <property type="component" value="Unassembled WGS sequence"/>
</dbReference>
<evidence type="ECO:0000256" key="1">
    <source>
        <dbReference type="SAM" id="Coils"/>
    </source>
</evidence>
<feature type="chain" id="PRO_5024370785" description="Adhesin domain-containing protein" evidence="2">
    <location>
        <begin position="23"/>
        <end position="486"/>
    </location>
</feature>
<keyword evidence="4" id="KW-1185">Reference proteome</keyword>
<protein>
    <recommendedName>
        <fullName evidence="5">Adhesin domain-containing protein</fullName>
    </recommendedName>
</protein>
<dbReference type="OrthoDB" id="1420424at2"/>
<comment type="caution">
    <text evidence="3">The sequence shown here is derived from an EMBL/GenBank/DDBJ whole genome shotgun (WGS) entry which is preliminary data.</text>
</comment>
<organism evidence="3 4">
    <name type="scientific">Maribacter algarum</name>
    <name type="common">ex Zhang et al. 2020</name>
    <dbReference type="NCBI Taxonomy" id="2578118"/>
    <lineage>
        <taxon>Bacteria</taxon>
        <taxon>Pseudomonadati</taxon>
        <taxon>Bacteroidota</taxon>
        <taxon>Flavobacteriia</taxon>
        <taxon>Flavobacteriales</taxon>
        <taxon>Flavobacteriaceae</taxon>
        <taxon>Maribacter</taxon>
    </lineage>
</organism>